<organism evidence="1 2">
    <name type="scientific">Vibrio cidicii</name>
    <dbReference type="NCBI Taxonomy" id="1763883"/>
    <lineage>
        <taxon>Bacteria</taxon>
        <taxon>Pseudomonadati</taxon>
        <taxon>Pseudomonadota</taxon>
        <taxon>Gammaproteobacteria</taxon>
        <taxon>Vibrionales</taxon>
        <taxon>Vibrionaceae</taxon>
        <taxon>Vibrio</taxon>
    </lineage>
</organism>
<dbReference type="Proteomes" id="UP000075346">
    <property type="component" value="Unassembled WGS sequence"/>
</dbReference>
<accession>A0A151KV42</accession>
<evidence type="ECO:0000313" key="2">
    <source>
        <dbReference type="Proteomes" id="UP000075346"/>
    </source>
</evidence>
<name>A0A151KV42_9VIBR</name>
<dbReference type="EMBL" id="LOBR01000073">
    <property type="protein sequence ID" value="KYN85038.1"/>
    <property type="molecule type" value="Genomic_DNA"/>
</dbReference>
<evidence type="ECO:0008006" key="3">
    <source>
        <dbReference type="Google" id="ProtNLM"/>
    </source>
</evidence>
<gene>
    <name evidence="1" type="ORF">ATY37_20215</name>
</gene>
<dbReference type="AlphaFoldDB" id="A0A151KV42"/>
<protein>
    <recommendedName>
        <fullName evidence="3">GIY-YIG domain-containing protein</fullName>
    </recommendedName>
</protein>
<evidence type="ECO:0000313" key="1">
    <source>
        <dbReference type="EMBL" id="KYN85038.1"/>
    </source>
</evidence>
<sequence length="166" mass="19130">MTNQIHIQWDGPFSLEQIKLMNTRTDYGLYQVYGTHTVYGSNVLLYIGQATYQTFGTRILQHSKWGYVPDEKELKVYVGRFAGNEPVTEEEWNAQISIAEKLIIFTHSPALNSANINSTGNSVPIETHVYNWGNRRNLLPEVSALRYLYNDDEHFPTYSIYGQEFA</sequence>
<proteinExistence type="predicted"/>
<comment type="caution">
    <text evidence="1">The sequence shown here is derived from an EMBL/GenBank/DDBJ whole genome shotgun (WGS) entry which is preliminary data.</text>
</comment>
<reference evidence="2" key="1">
    <citation type="submission" date="2015-12" db="EMBL/GenBank/DDBJ databases">
        <authorList>
            <person name="Shamseldin A."/>
            <person name="Moawad H."/>
            <person name="Abd El-Rahim W.M."/>
            <person name="Sadowsky M.J."/>
        </authorList>
    </citation>
    <scope>NUCLEOTIDE SEQUENCE [LARGE SCALE GENOMIC DNA]</scope>
    <source>
        <strain evidence="2">2538-88</strain>
    </source>
</reference>